<accession>A0A0L8G9Z5</accession>
<dbReference type="EMBL" id="KQ422970">
    <property type="protein sequence ID" value="KOF73852.1"/>
    <property type="molecule type" value="Genomic_DNA"/>
</dbReference>
<sequence length="332" mass="38362">MRPNKLHRHIETKHSELKDKPLDFFERMLTKLKIGQSVMQHYTKVNEKSLYVSYLISLRIAKTGKPHTIGETLVLPAMKDTVKYIWNFKPHEDMFFCEPVSRSTSDEIFNTVDTYIRAKDLDWHKCFGICTDGAWAMCSRNSGVVTRILELNPNASWTHCNLHRAALVSKYISDNFENVLNTSVKIVNFIKSKPLQSRLFEKLCEEMGSDHKSLLLHTNMMALEGKTKVDNGIVIEISEHLNKPKESFEFYFHEEMNTMQQNRWIMNPFQPDVTTGISTKADEELIDLSKDSSLKMTFNTRKLVQFCASLQTPYPIISTKALNSTSPFRVIL</sequence>
<proteinExistence type="predicted"/>
<dbReference type="PANTHER" id="PTHR45913:SF19">
    <property type="entry name" value="LOW QUALITY PROTEIN: ZINC FINGER BED DOMAIN-CONTAINING PROTEIN 5-LIKE"/>
    <property type="match status" value="1"/>
</dbReference>
<evidence type="ECO:0000313" key="1">
    <source>
        <dbReference type="EMBL" id="KOF73852.1"/>
    </source>
</evidence>
<dbReference type="STRING" id="37653.A0A0L8G9Z5"/>
<evidence type="ECO:0008006" key="2">
    <source>
        <dbReference type="Google" id="ProtNLM"/>
    </source>
</evidence>
<name>A0A0L8G9Z5_OCTBM</name>
<organism evidence="1">
    <name type="scientific">Octopus bimaculoides</name>
    <name type="common">California two-spotted octopus</name>
    <dbReference type="NCBI Taxonomy" id="37653"/>
    <lineage>
        <taxon>Eukaryota</taxon>
        <taxon>Metazoa</taxon>
        <taxon>Spiralia</taxon>
        <taxon>Lophotrochozoa</taxon>
        <taxon>Mollusca</taxon>
        <taxon>Cephalopoda</taxon>
        <taxon>Coleoidea</taxon>
        <taxon>Octopodiformes</taxon>
        <taxon>Octopoda</taxon>
        <taxon>Incirrata</taxon>
        <taxon>Octopodidae</taxon>
        <taxon>Octopus</taxon>
    </lineage>
</organism>
<dbReference type="OrthoDB" id="6627600at2759"/>
<dbReference type="AlphaFoldDB" id="A0A0L8G9Z5"/>
<reference evidence="1" key="1">
    <citation type="submission" date="2015-07" db="EMBL/GenBank/DDBJ databases">
        <title>MeaNS - Measles Nucleotide Surveillance Program.</title>
        <authorList>
            <person name="Tran T."/>
            <person name="Druce J."/>
        </authorList>
    </citation>
    <scope>NUCLEOTIDE SEQUENCE</scope>
    <source>
        <strain evidence="1">UCB-OBI-ISO-001</strain>
        <tissue evidence="1">Gonad</tissue>
    </source>
</reference>
<dbReference type="PANTHER" id="PTHR45913">
    <property type="entry name" value="EPM2A-INTERACTING PROTEIN 1"/>
    <property type="match status" value="1"/>
</dbReference>
<gene>
    <name evidence="1" type="ORF">OCBIM_22037219mg</name>
</gene>
<protein>
    <recommendedName>
        <fullName evidence="2">DUF4371 domain-containing protein</fullName>
    </recommendedName>
</protein>